<dbReference type="EMBL" id="ML170169">
    <property type="protein sequence ID" value="TDL23639.1"/>
    <property type="molecule type" value="Genomic_DNA"/>
</dbReference>
<evidence type="ECO:0000313" key="2">
    <source>
        <dbReference type="EMBL" id="TDL23639.1"/>
    </source>
</evidence>
<organism evidence="2 3">
    <name type="scientific">Rickenella mellea</name>
    <dbReference type="NCBI Taxonomy" id="50990"/>
    <lineage>
        <taxon>Eukaryota</taxon>
        <taxon>Fungi</taxon>
        <taxon>Dikarya</taxon>
        <taxon>Basidiomycota</taxon>
        <taxon>Agaricomycotina</taxon>
        <taxon>Agaricomycetes</taxon>
        <taxon>Hymenochaetales</taxon>
        <taxon>Rickenellaceae</taxon>
        <taxon>Rickenella</taxon>
    </lineage>
</organism>
<dbReference type="SUPFAM" id="SSF56112">
    <property type="entry name" value="Protein kinase-like (PK-like)"/>
    <property type="match status" value="1"/>
</dbReference>
<gene>
    <name evidence="2" type="ORF">BD410DRAFT_143397</name>
</gene>
<protein>
    <recommendedName>
        <fullName evidence="1">Protein kinase domain-containing protein</fullName>
    </recommendedName>
</protein>
<name>A0A4Y7Q9U5_9AGAM</name>
<reference evidence="2 3" key="1">
    <citation type="submission" date="2018-06" db="EMBL/GenBank/DDBJ databases">
        <title>A transcriptomic atlas of mushroom development highlights an independent origin of complex multicellularity.</title>
        <authorList>
            <consortium name="DOE Joint Genome Institute"/>
            <person name="Krizsan K."/>
            <person name="Almasi E."/>
            <person name="Merenyi Z."/>
            <person name="Sahu N."/>
            <person name="Viragh M."/>
            <person name="Koszo T."/>
            <person name="Mondo S."/>
            <person name="Kiss B."/>
            <person name="Balint B."/>
            <person name="Kues U."/>
            <person name="Barry K."/>
            <person name="Hegedus J.C."/>
            <person name="Henrissat B."/>
            <person name="Johnson J."/>
            <person name="Lipzen A."/>
            <person name="Ohm R."/>
            <person name="Nagy I."/>
            <person name="Pangilinan J."/>
            <person name="Yan J."/>
            <person name="Xiong Y."/>
            <person name="Grigoriev I.V."/>
            <person name="Hibbett D.S."/>
            <person name="Nagy L.G."/>
        </authorList>
    </citation>
    <scope>NUCLEOTIDE SEQUENCE [LARGE SCALE GENOMIC DNA]</scope>
    <source>
        <strain evidence="2 3">SZMC22713</strain>
    </source>
</reference>
<proteinExistence type="predicted"/>
<dbReference type="Proteomes" id="UP000294933">
    <property type="component" value="Unassembled WGS sequence"/>
</dbReference>
<keyword evidence="3" id="KW-1185">Reference proteome</keyword>
<evidence type="ECO:0000259" key="1">
    <source>
        <dbReference type="PROSITE" id="PS50011"/>
    </source>
</evidence>
<dbReference type="VEuPathDB" id="FungiDB:BD410DRAFT_143397"/>
<dbReference type="GO" id="GO:0005524">
    <property type="term" value="F:ATP binding"/>
    <property type="evidence" value="ECO:0007669"/>
    <property type="project" value="InterPro"/>
</dbReference>
<dbReference type="InterPro" id="IPR011009">
    <property type="entry name" value="Kinase-like_dom_sf"/>
</dbReference>
<dbReference type="STRING" id="50990.A0A4Y7Q9U5"/>
<evidence type="ECO:0000313" key="3">
    <source>
        <dbReference type="Proteomes" id="UP000294933"/>
    </source>
</evidence>
<dbReference type="Gene3D" id="1.10.510.10">
    <property type="entry name" value="Transferase(Phosphotransferase) domain 1"/>
    <property type="match status" value="1"/>
</dbReference>
<feature type="domain" description="Protein kinase" evidence="1">
    <location>
        <begin position="1"/>
        <end position="242"/>
    </location>
</feature>
<dbReference type="GO" id="GO:0004672">
    <property type="term" value="F:protein kinase activity"/>
    <property type="evidence" value="ECO:0007669"/>
    <property type="project" value="InterPro"/>
</dbReference>
<dbReference type="PROSITE" id="PS50011">
    <property type="entry name" value="PROTEIN_KINASE_DOM"/>
    <property type="match status" value="1"/>
</dbReference>
<sequence length="242" mass="28278">MRYTLKALVLLHKNRIVHRDINISNCVVNHFCADTREEWNGMRKELGRDGRLIYAMIDFDIAIMFPPHATSEECRLPHNLSWDGNCSRPNDTMQGELDYDPLAFDVGCLGVEFCHLFQHLTPMVPMLAPLMDQMTRRDLSCRFTASQALKFLESFASQITPEVLQACPPPYCYNDAPYDQYNRWRGLPEIFCRNWAHFRESPPPFQVRLLRHICEHSWGLKFVQVIRKLVRLAVLWQHGSIT</sequence>
<dbReference type="AlphaFoldDB" id="A0A4Y7Q9U5"/>
<dbReference type="OrthoDB" id="2722301at2759"/>
<accession>A0A4Y7Q9U5</accession>
<dbReference type="InterPro" id="IPR000719">
    <property type="entry name" value="Prot_kinase_dom"/>
</dbReference>